<gene>
    <name evidence="1" type="ORF">HINF_LOCUS5579</name>
</gene>
<dbReference type="EMBL" id="CAXDID020000011">
    <property type="protein sequence ID" value="CAL5979432.1"/>
    <property type="molecule type" value="Genomic_DNA"/>
</dbReference>
<accession>A0ABP1H1L1</accession>
<keyword evidence="2" id="KW-1185">Reference proteome</keyword>
<proteinExistence type="predicted"/>
<organism evidence="1 2">
    <name type="scientific">Hexamita inflata</name>
    <dbReference type="NCBI Taxonomy" id="28002"/>
    <lineage>
        <taxon>Eukaryota</taxon>
        <taxon>Metamonada</taxon>
        <taxon>Diplomonadida</taxon>
        <taxon>Hexamitidae</taxon>
        <taxon>Hexamitinae</taxon>
        <taxon>Hexamita</taxon>
    </lineage>
</organism>
<reference evidence="1 2" key="1">
    <citation type="submission" date="2024-07" db="EMBL/GenBank/DDBJ databases">
        <authorList>
            <person name="Akdeniz Z."/>
        </authorList>
    </citation>
    <scope>NUCLEOTIDE SEQUENCE [LARGE SCALE GENOMIC DNA]</scope>
</reference>
<dbReference type="Proteomes" id="UP001642409">
    <property type="component" value="Unassembled WGS sequence"/>
</dbReference>
<sequence>MNTLYLSYNQIIDASPIIDLNVAELYLSNNHILETAHFQQIQIGVQTPPTNEQLLFYYKIKAVRTNQDHLSQQFVVKRKLFEKISTLKQTCSNCLTKSSIQAKLLVNKYIDSLLQNNCGYQ</sequence>
<protein>
    <submittedName>
        <fullName evidence="1">Hypothetical_protein</fullName>
    </submittedName>
</protein>
<evidence type="ECO:0000313" key="2">
    <source>
        <dbReference type="Proteomes" id="UP001642409"/>
    </source>
</evidence>
<name>A0ABP1H1L1_9EUKA</name>
<evidence type="ECO:0000313" key="1">
    <source>
        <dbReference type="EMBL" id="CAL5979432.1"/>
    </source>
</evidence>
<comment type="caution">
    <text evidence="1">The sequence shown here is derived from an EMBL/GenBank/DDBJ whole genome shotgun (WGS) entry which is preliminary data.</text>
</comment>